<dbReference type="EMBL" id="LPJR01000029">
    <property type="protein sequence ID" value="KWF29940.1"/>
    <property type="molecule type" value="Genomic_DNA"/>
</dbReference>
<sequence>MFAFWKHAIATEAARVTGFDDSEADARRSMVAIAVPVACARASEFGSEDCAGRRPTSWSPGVPNASAGSKPIAYGREFGAQLLAPACAERPTAIFAVNDCLSSA</sequence>
<feature type="region of interest" description="Disordered" evidence="1">
    <location>
        <begin position="47"/>
        <end position="66"/>
    </location>
</feature>
<organism evidence="2 3">
    <name type="scientific">Burkholderia pseudomultivorans</name>
    <dbReference type="NCBI Taxonomy" id="1207504"/>
    <lineage>
        <taxon>Bacteria</taxon>
        <taxon>Pseudomonadati</taxon>
        <taxon>Pseudomonadota</taxon>
        <taxon>Betaproteobacteria</taxon>
        <taxon>Burkholderiales</taxon>
        <taxon>Burkholderiaceae</taxon>
        <taxon>Burkholderia</taxon>
        <taxon>Burkholderia cepacia complex</taxon>
    </lineage>
</organism>
<gene>
    <name evidence="2" type="ORF">WT56_16335</name>
</gene>
<protein>
    <submittedName>
        <fullName evidence="2">Uncharacterized protein</fullName>
    </submittedName>
</protein>
<dbReference type="AlphaFoldDB" id="A0A132EGT3"/>
<reference evidence="2 3" key="1">
    <citation type="submission" date="2015-11" db="EMBL/GenBank/DDBJ databases">
        <title>Expanding the genomic diversity of Burkholderia species for the development of highly accurate diagnostics.</title>
        <authorList>
            <person name="Sahl J."/>
            <person name="Keim P."/>
            <person name="Wagner D."/>
        </authorList>
    </citation>
    <scope>NUCLEOTIDE SEQUENCE [LARGE SCALE GENOMIC DNA]</scope>
    <source>
        <strain evidence="2 3">MSMB368WGS</strain>
    </source>
</reference>
<proteinExistence type="predicted"/>
<comment type="caution">
    <text evidence="2">The sequence shown here is derived from an EMBL/GenBank/DDBJ whole genome shotgun (WGS) entry which is preliminary data.</text>
</comment>
<dbReference type="Proteomes" id="UP000062912">
    <property type="component" value="Unassembled WGS sequence"/>
</dbReference>
<evidence type="ECO:0000256" key="1">
    <source>
        <dbReference type="SAM" id="MobiDB-lite"/>
    </source>
</evidence>
<dbReference type="RefSeq" id="WP_060241940.1">
    <property type="nucleotide sequence ID" value="NZ_LPJR01000029.1"/>
</dbReference>
<evidence type="ECO:0000313" key="2">
    <source>
        <dbReference type="EMBL" id="KWF29940.1"/>
    </source>
</evidence>
<name>A0A132EGT3_9BURK</name>
<evidence type="ECO:0000313" key="3">
    <source>
        <dbReference type="Proteomes" id="UP000062912"/>
    </source>
</evidence>
<accession>A0A132EGT3</accession>